<keyword evidence="7" id="KW-1185">Reference proteome</keyword>
<keyword evidence="3 5" id="KW-0964">Secreted</keyword>
<feature type="signal peptide" evidence="5">
    <location>
        <begin position="1"/>
        <end position="24"/>
    </location>
</feature>
<keyword evidence="4 5" id="KW-0732">Signal</keyword>
<evidence type="ECO:0000313" key="6">
    <source>
        <dbReference type="EMBL" id="GMF31202.1"/>
    </source>
</evidence>
<comment type="domain">
    <text evidence="5">The RxLR-dEER motif acts to carry the protein into the host cell cytoplasm through binding to cell surface phosphatidylinositol-3-phosphate.</text>
</comment>
<gene>
    <name evidence="6" type="ORF">Plil01_001334000</name>
</gene>
<comment type="subcellular location">
    <subcellularLocation>
        <location evidence="1 5">Secreted</location>
    </subcellularLocation>
</comment>
<evidence type="ECO:0000256" key="4">
    <source>
        <dbReference type="ARBA" id="ARBA00022729"/>
    </source>
</evidence>
<dbReference type="Proteomes" id="UP001165083">
    <property type="component" value="Unassembled WGS sequence"/>
</dbReference>
<dbReference type="InterPro" id="IPR031825">
    <property type="entry name" value="RXLR"/>
</dbReference>
<evidence type="ECO:0000256" key="3">
    <source>
        <dbReference type="ARBA" id="ARBA00022525"/>
    </source>
</evidence>
<accession>A0A9W6UDK9</accession>
<evidence type="ECO:0000256" key="2">
    <source>
        <dbReference type="ARBA" id="ARBA00010400"/>
    </source>
</evidence>
<evidence type="ECO:0000313" key="7">
    <source>
        <dbReference type="Proteomes" id="UP001165083"/>
    </source>
</evidence>
<feature type="chain" id="PRO_5044978083" description="RxLR effector protein" evidence="5">
    <location>
        <begin position="25"/>
        <end position="198"/>
    </location>
</feature>
<sequence>MRLSLFVALVVATIALCSFSPASANEAAQIDEKVLADFLAELTESDNAGRNLRTIQTVEDEEDSIDAQNEERAGGTALEHAAKQFAALGKGNLTPIDKAKLASQLEKMKSVARQFNAAGKGQLQALEKGQGARHRREAQVHGEEQQVADFGEEAQGVGRQLQTSRHQGCPVEERLPEGQGEWFQVAGGSGCQGRGGCC</sequence>
<evidence type="ECO:0000256" key="5">
    <source>
        <dbReference type="RuleBase" id="RU367124"/>
    </source>
</evidence>
<comment type="caution">
    <text evidence="6">The sequence shown here is derived from an EMBL/GenBank/DDBJ whole genome shotgun (WGS) entry which is preliminary data.</text>
</comment>
<dbReference type="EMBL" id="BSXW01000889">
    <property type="protein sequence ID" value="GMF31202.1"/>
    <property type="molecule type" value="Genomic_DNA"/>
</dbReference>
<reference evidence="6" key="1">
    <citation type="submission" date="2023-04" db="EMBL/GenBank/DDBJ databases">
        <title>Phytophthora lilii NBRC 32176.</title>
        <authorList>
            <person name="Ichikawa N."/>
            <person name="Sato H."/>
            <person name="Tonouchi N."/>
        </authorList>
    </citation>
    <scope>NUCLEOTIDE SEQUENCE</scope>
    <source>
        <strain evidence="6">NBRC 32176</strain>
    </source>
</reference>
<dbReference type="Pfam" id="PF16810">
    <property type="entry name" value="RXLR"/>
    <property type="match status" value="1"/>
</dbReference>
<protein>
    <recommendedName>
        <fullName evidence="5">RxLR effector protein</fullName>
    </recommendedName>
</protein>
<organism evidence="6 7">
    <name type="scientific">Phytophthora lilii</name>
    <dbReference type="NCBI Taxonomy" id="2077276"/>
    <lineage>
        <taxon>Eukaryota</taxon>
        <taxon>Sar</taxon>
        <taxon>Stramenopiles</taxon>
        <taxon>Oomycota</taxon>
        <taxon>Peronosporomycetes</taxon>
        <taxon>Peronosporales</taxon>
        <taxon>Peronosporaceae</taxon>
        <taxon>Phytophthora</taxon>
    </lineage>
</organism>
<proteinExistence type="inferred from homology"/>
<comment type="similarity">
    <text evidence="2 5">Belongs to the RxLR effector family.</text>
</comment>
<name>A0A9W6UDK9_9STRA</name>
<evidence type="ECO:0000256" key="1">
    <source>
        <dbReference type="ARBA" id="ARBA00004613"/>
    </source>
</evidence>
<dbReference type="AlphaFoldDB" id="A0A9W6UDK9"/>
<comment type="function">
    <text evidence="5">Effector that suppresses plant defense responses during pathogen infection.</text>
</comment>